<dbReference type="GO" id="GO:0071933">
    <property type="term" value="F:Arp2/3 complex binding"/>
    <property type="evidence" value="ECO:0007669"/>
    <property type="project" value="TreeGrafter"/>
</dbReference>
<gene>
    <name evidence="4" type="ORF">FPE_LOCUS29782</name>
</gene>
<dbReference type="GO" id="GO:2000601">
    <property type="term" value="P:positive regulation of Arp2/3 complex-mediated actin nucleation"/>
    <property type="evidence" value="ECO:0007669"/>
    <property type="project" value="TreeGrafter"/>
</dbReference>
<feature type="compositionally biased region" description="Low complexity" evidence="3">
    <location>
        <begin position="432"/>
        <end position="443"/>
    </location>
</feature>
<organism evidence="4 5">
    <name type="scientific">Fraxinus pennsylvanica</name>
    <dbReference type="NCBI Taxonomy" id="56036"/>
    <lineage>
        <taxon>Eukaryota</taxon>
        <taxon>Viridiplantae</taxon>
        <taxon>Streptophyta</taxon>
        <taxon>Embryophyta</taxon>
        <taxon>Tracheophyta</taxon>
        <taxon>Spermatophyta</taxon>
        <taxon>Magnoliopsida</taxon>
        <taxon>eudicotyledons</taxon>
        <taxon>Gunneridae</taxon>
        <taxon>Pentapetalae</taxon>
        <taxon>asterids</taxon>
        <taxon>lamiids</taxon>
        <taxon>Lamiales</taxon>
        <taxon>Oleaceae</taxon>
        <taxon>Oleeae</taxon>
        <taxon>Fraxinus</taxon>
    </lineage>
</organism>
<comment type="similarity">
    <text evidence="1 2">Belongs to the SCAR/WAVE family.</text>
</comment>
<dbReference type="GO" id="GO:0034237">
    <property type="term" value="F:protein kinase A regulatory subunit binding"/>
    <property type="evidence" value="ECO:0007669"/>
    <property type="project" value="TreeGrafter"/>
</dbReference>
<keyword evidence="2" id="KW-0009">Actin-binding</keyword>
<keyword evidence="5" id="KW-1185">Reference proteome</keyword>
<dbReference type="Gene3D" id="1.20.5.340">
    <property type="match status" value="1"/>
</dbReference>
<feature type="compositionally biased region" description="Polar residues" evidence="3">
    <location>
        <begin position="457"/>
        <end position="471"/>
    </location>
</feature>
<evidence type="ECO:0000313" key="5">
    <source>
        <dbReference type="Proteomes" id="UP000834106"/>
    </source>
</evidence>
<evidence type="ECO:0000256" key="2">
    <source>
        <dbReference type="RuleBase" id="RU367034"/>
    </source>
</evidence>
<sequence>MPMIRYEIRNEHNLADPEVYRAADKDDPEALLEGVAMVGLVGVLRQLGDLAEFAAAIFHDLHEEVMATASRGHILMIRVEQLEAEIPSIEKLFFFQTDHSSLLYNGGVDLHPNLQMDQNLITQGDLPRFIMDSYEECRGPPRLFLLDKFDVAGSGACLKRYTDPSFFGVETSSGMTKAYVQREKRTHKANRKELNGRNGETSEVVPTSHAKLHQLFLKESVTNSISNPARHVKLKRRLNGVPFDSKNGKHYMEKLLRNPSPEHNVVHEVSVRSSLLKLPTHDHNESGVEVLEVVPLSPNMGRKSSPSSPNTEKILLKPSVYESIEVSTDDSLIQVSKSITSFEAVDISCAFDLVTSEEDITVDGESKEEGSLNGYHSDDVSTEIDYYVDAPSTIESDVYTDSEWRGKSDFTSSNTKKQLYISNTDDEYLQTHSSDSQSIGHSSILDEGNNSYKKETSNFSSDSPRTSTENTLLEDLDSVEVFSPADITEIVFNGMPSYQKPANENISVPEHSKPAVSDEAEITSHRPDFGELSSCSCPIIPSPTDCDAEAFAGEGRFMGPNSDEIPSNESANKSIDTEENWTKLVNNLPFSPSVYDVTLSTRDYFSSSSAGNHLVDESNVGNLVMGESVSCIYTVSDVPSHTRDNSVEMSEFLLKDASDKDIENLSIDIDSTFNISNIISHSKVNNPQMMFSDIPVPNELDFEVPKLPENCMSDHLDSPQKEDSSIPILFEQKQLYYELNNEDQNLVYDASNHFSCIVDPTPGKEIEETPLGSMLQTVGADHYSKNSVDHQVNSPNMISSNIKEHFLDHPRAGLHSHNTDDDAIFTKEMALSGTSIVGCPKSSDIGRSQGTGILDVYSSIDSAEVESSCCIQDNIEKPTIRSDSVEMDGITCCMDSTGNKETDIISPNDVHVRFVEIDPETNQYDAVDVATVVTGSAVNADENDVLSVGHMLKEGCIPFYGDLSHDDFRTDENWHPYSHGESILVEEEEVDQLEVATSHLDSVDTVPNSCMPLEVENSLNLVNTTIIKLSLEKRGLYTEQESEQKSSLPSRTEDASYLPINPQTEETILQETIGLLPNTLDPEFPEAGETDLELLPTSKSMQKFDHNDHQGCNNSTYTFSDLPRQGNYENDFFGHPKNLSSSIFPLINLHSETIQINLEESPPLPPLPPLQWRIGKLINTYRATEKETEQHNVSSLSSVLPMGADEKAQSFIPNLPLSAVIKKDSPSVDDEMTQDCFLAGEGKIMLPALKSSSSGISLDSPSADDVGSSFEELNQSPHQVAAEITSKEDKAEYNSSSLQSNIMKHETVELLPMKDNGIENGSRTTKLPRPRNPLIDAVVAHDKSKLRKVTERVRPQMQSVDEKGSFLEQIRTKSFNLKPAVMAKPSIQGPNTNLKVAALLEKAKTIRQALAGSDEDDEDSWSDS</sequence>
<dbReference type="Proteomes" id="UP000834106">
    <property type="component" value="Chromosome 19"/>
</dbReference>
<keyword evidence="2" id="KW-0206">Cytoskeleton</keyword>
<dbReference type="InterPro" id="IPR028288">
    <property type="entry name" value="SCAR/WAVE_fam"/>
</dbReference>
<evidence type="ECO:0000313" key="4">
    <source>
        <dbReference type="EMBL" id="CAI9782352.1"/>
    </source>
</evidence>
<dbReference type="GO" id="GO:0030036">
    <property type="term" value="P:actin cytoskeleton organization"/>
    <property type="evidence" value="ECO:0007669"/>
    <property type="project" value="UniProtKB-UniRule"/>
</dbReference>
<comment type="subcellular location">
    <subcellularLocation>
        <location evidence="2">Cytoplasm</location>
        <location evidence="2">Cytoskeleton</location>
    </subcellularLocation>
</comment>
<dbReference type="Gene3D" id="6.10.280.150">
    <property type="match status" value="1"/>
</dbReference>
<feature type="region of interest" description="Disordered" evidence="3">
    <location>
        <begin position="431"/>
        <end position="472"/>
    </location>
</feature>
<dbReference type="EMBL" id="OU503054">
    <property type="protein sequence ID" value="CAI9782352.1"/>
    <property type="molecule type" value="Genomic_DNA"/>
</dbReference>
<comment type="function">
    <text evidence="2">Involved in regulation of actin and microtubule organization. Part of a WAVE complex that activates the Arp2/3 complex.</text>
</comment>
<dbReference type="GO" id="GO:0005856">
    <property type="term" value="C:cytoskeleton"/>
    <property type="evidence" value="ECO:0007669"/>
    <property type="project" value="UniProtKB-SubCell"/>
</dbReference>
<evidence type="ECO:0000256" key="3">
    <source>
        <dbReference type="SAM" id="MobiDB-lite"/>
    </source>
</evidence>
<dbReference type="PANTHER" id="PTHR12902">
    <property type="entry name" value="WASP-1"/>
    <property type="match status" value="1"/>
</dbReference>
<dbReference type="GO" id="GO:0003779">
    <property type="term" value="F:actin binding"/>
    <property type="evidence" value="ECO:0007669"/>
    <property type="project" value="UniProtKB-UniRule"/>
</dbReference>
<proteinExistence type="inferred from homology"/>
<accession>A0AAD2E841</accession>
<name>A0AAD2E841_9LAMI</name>
<keyword evidence="2" id="KW-0963">Cytoplasm</keyword>
<protein>
    <recommendedName>
        <fullName evidence="2">Protein SCAR</fullName>
    </recommendedName>
    <alternativeName>
        <fullName evidence="2">Protein WAVE</fullName>
    </alternativeName>
</protein>
<evidence type="ECO:0000256" key="1">
    <source>
        <dbReference type="ARBA" id="ARBA00006993"/>
    </source>
</evidence>
<reference evidence="4" key="1">
    <citation type="submission" date="2023-05" db="EMBL/GenBank/DDBJ databases">
        <authorList>
            <person name="Huff M."/>
        </authorList>
    </citation>
    <scope>NUCLEOTIDE SEQUENCE</scope>
</reference>
<dbReference type="PANTHER" id="PTHR12902:SF1">
    <property type="entry name" value="WISKOTT-ALDRICH SYNDROME PROTEIN FAMILY MEMBER"/>
    <property type="match status" value="1"/>
</dbReference>